<feature type="domain" description="Core Histone H2A/H2B/H3" evidence="3">
    <location>
        <begin position="51"/>
        <end position="116"/>
    </location>
</feature>
<dbReference type="CDD" id="cd22910">
    <property type="entry name" value="HFD_H2B"/>
    <property type="match status" value="1"/>
</dbReference>
<evidence type="ECO:0000256" key="1">
    <source>
        <dbReference type="ARBA" id="ARBA00006846"/>
    </source>
</evidence>
<dbReference type="Gene3D" id="1.10.20.10">
    <property type="entry name" value="Histone, subunit A"/>
    <property type="match status" value="1"/>
</dbReference>
<feature type="region of interest" description="Disordered" evidence="2">
    <location>
        <begin position="1"/>
        <end position="44"/>
    </location>
</feature>
<dbReference type="PRINTS" id="PR00621">
    <property type="entry name" value="HISTONEH2B"/>
</dbReference>
<dbReference type="PhylomeDB" id="T1J4D7"/>
<dbReference type="GO" id="GO:0000786">
    <property type="term" value="C:nucleosome"/>
    <property type="evidence" value="ECO:0007669"/>
    <property type="project" value="InterPro"/>
</dbReference>
<dbReference type="FunFam" id="1.10.20.10:FF:000043">
    <property type="entry name" value="Histone H2B"/>
    <property type="match status" value="1"/>
</dbReference>
<dbReference type="STRING" id="126957.T1J4D7"/>
<dbReference type="GO" id="GO:0003677">
    <property type="term" value="F:DNA binding"/>
    <property type="evidence" value="ECO:0007669"/>
    <property type="project" value="InterPro"/>
</dbReference>
<dbReference type="AlphaFoldDB" id="T1J4D7"/>
<dbReference type="InterPro" id="IPR007125">
    <property type="entry name" value="H2A/H2B/H3"/>
</dbReference>
<evidence type="ECO:0000256" key="2">
    <source>
        <dbReference type="SAM" id="MobiDB-lite"/>
    </source>
</evidence>
<reference evidence="5" key="1">
    <citation type="submission" date="2011-05" db="EMBL/GenBank/DDBJ databases">
        <authorList>
            <person name="Richards S.R."/>
            <person name="Qu J."/>
            <person name="Jiang H."/>
            <person name="Jhangiani S.N."/>
            <person name="Agravi P."/>
            <person name="Goodspeed R."/>
            <person name="Gross S."/>
            <person name="Mandapat C."/>
            <person name="Jackson L."/>
            <person name="Mathew T."/>
            <person name="Pu L."/>
            <person name="Thornton R."/>
            <person name="Saada N."/>
            <person name="Wilczek-Boney K.B."/>
            <person name="Lee S."/>
            <person name="Kovar C."/>
            <person name="Wu Y."/>
            <person name="Scherer S.E."/>
            <person name="Worley K.C."/>
            <person name="Muzny D.M."/>
            <person name="Gibbs R."/>
        </authorList>
    </citation>
    <scope>NUCLEOTIDE SEQUENCE</scope>
    <source>
        <strain evidence="5">Brora</strain>
    </source>
</reference>
<sequence>MAPPLKIKKGRKTRGKTKGKPVKKSLPGRGRGRPPVVAGDKQKKRRINPDSYYSRYLYLVLKQIHPDIGISFMAMSIMNSFMNDIFERIASEASRLVKIDKRLTMIKRDIETAVRLILPGELATHALSEGNKAMFSFVFI</sequence>
<dbReference type="eggNOG" id="KOG1744">
    <property type="taxonomic scope" value="Eukaryota"/>
</dbReference>
<dbReference type="InterPro" id="IPR009072">
    <property type="entry name" value="Histone-fold"/>
</dbReference>
<dbReference type="EnsemblMetazoa" id="SMAR008469-RA">
    <property type="protein sequence ID" value="SMAR008469-PA"/>
    <property type="gene ID" value="SMAR008469"/>
</dbReference>
<comment type="similarity">
    <text evidence="1">Belongs to the histone H2B family.</text>
</comment>
<accession>T1J4D7</accession>
<evidence type="ECO:0000313" key="4">
    <source>
        <dbReference type="EnsemblMetazoa" id="SMAR008469-PA"/>
    </source>
</evidence>
<dbReference type="Pfam" id="PF00125">
    <property type="entry name" value="Histone"/>
    <property type="match status" value="1"/>
</dbReference>
<dbReference type="GO" id="GO:0046982">
    <property type="term" value="F:protein heterodimerization activity"/>
    <property type="evidence" value="ECO:0007669"/>
    <property type="project" value="InterPro"/>
</dbReference>
<evidence type="ECO:0000259" key="3">
    <source>
        <dbReference type="Pfam" id="PF00125"/>
    </source>
</evidence>
<dbReference type="GO" id="GO:0005634">
    <property type="term" value="C:nucleus"/>
    <property type="evidence" value="ECO:0007669"/>
    <property type="project" value="UniProtKB-ARBA"/>
</dbReference>
<dbReference type="HOGENOM" id="CLU_075666_2_1_1"/>
<dbReference type="SUPFAM" id="SSF47113">
    <property type="entry name" value="Histone-fold"/>
    <property type="match status" value="1"/>
</dbReference>
<protein>
    <recommendedName>
        <fullName evidence="3">Core Histone H2A/H2B/H3 domain-containing protein</fullName>
    </recommendedName>
</protein>
<proteinExistence type="inferred from homology"/>
<reference evidence="4" key="2">
    <citation type="submission" date="2015-02" db="UniProtKB">
        <authorList>
            <consortium name="EnsemblMetazoa"/>
        </authorList>
    </citation>
    <scope>IDENTIFICATION</scope>
</reference>
<organism evidence="4 5">
    <name type="scientific">Strigamia maritima</name>
    <name type="common">European centipede</name>
    <name type="synonym">Geophilus maritimus</name>
    <dbReference type="NCBI Taxonomy" id="126957"/>
    <lineage>
        <taxon>Eukaryota</taxon>
        <taxon>Metazoa</taxon>
        <taxon>Ecdysozoa</taxon>
        <taxon>Arthropoda</taxon>
        <taxon>Myriapoda</taxon>
        <taxon>Chilopoda</taxon>
        <taxon>Pleurostigmophora</taxon>
        <taxon>Geophilomorpha</taxon>
        <taxon>Linotaeniidae</taxon>
        <taxon>Strigamia</taxon>
    </lineage>
</organism>
<dbReference type="EMBL" id="JH431844">
    <property type="status" value="NOT_ANNOTATED_CDS"/>
    <property type="molecule type" value="Genomic_DNA"/>
</dbReference>
<dbReference type="InterPro" id="IPR000558">
    <property type="entry name" value="Histone_H2B"/>
</dbReference>
<evidence type="ECO:0000313" key="5">
    <source>
        <dbReference type="Proteomes" id="UP000014500"/>
    </source>
</evidence>
<dbReference type="Proteomes" id="UP000014500">
    <property type="component" value="Unassembled WGS sequence"/>
</dbReference>
<name>T1J4D7_STRMM</name>
<keyword evidence="5" id="KW-1185">Reference proteome</keyword>
<dbReference type="GO" id="GO:0030527">
    <property type="term" value="F:structural constituent of chromatin"/>
    <property type="evidence" value="ECO:0007669"/>
    <property type="project" value="InterPro"/>
</dbReference>
<dbReference type="SMART" id="SM00427">
    <property type="entry name" value="H2B"/>
    <property type="match status" value="1"/>
</dbReference>
<dbReference type="PANTHER" id="PTHR23428">
    <property type="entry name" value="HISTONE H2B"/>
    <property type="match status" value="1"/>
</dbReference>
<feature type="compositionally biased region" description="Basic residues" evidence="2">
    <location>
        <begin position="1"/>
        <end position="23"/>
    </location>
</feature>